<dbReference type="Pfam" id="PF06985">
    <property type="entry name" value="HET"/>
    <property type="match status" value="1"/>
</dbReference>
<comment type="caution">
    <text evidence="2">The sequence shown here is derived from an EMBL/GenBank/DDBJ whole genome shotgun (WGS) entry which is preliminary data.</text>
</comment>
<evidence type="ECO:0000259" key="1">
    <source>
        <dbReference type="Pfam" id="PF06985"/>
    </source>
</evidence>
<dbReference type="InterPro" id="IPR010730">
    <property type="entry name" value="HET"/>
</dbReference>
<dbReference type="InterPro" id="IPR052895">
    <property type="entry name" value="HetReg/Transcr_Mod"/>
</dbReference>
<evidence type="ECO:0000313" key="2">
    <source>
        <dbReference type="EMBL" id="RYO88369.1"/>
    </source>
</evidence>
<keyword evidence="3" id="KW-1185">Reference proteome</keyword>
<protein>
    <recommendedName>
        <fullName evidence="1">Heterokaryon incompatibility domain-containing protein</fullName>
    </recommendedName>
</protein>
<accession>A0ABY0HAV8</accession>
<dbReference type="EMBL" id="QJNS01000088">
    <property type="protein sequence ID" value="RYO88369.1"/>
    <property type="molecule type" value="Genomic_DNA"/>
</dbReference>
<proteinExistence type="predicted"/>
<evidence type="ECO:0000313" key="3">
    <source>
        <dbReference type="Proteomes" id="UP000294003"/>
    </source>
</evidence>
<sequence length="396" mass="44331">MAECSAESRATEGAGLYRPMLRDEIRLLRIQPDSHPVISCELIHVPLSQEPLFWALSYAWGSTENPETILINGGQFSVTANLHAVLAEFRRLLRKSRGKGLVPLLWVDSICINQDSTGEKEREIPRMGKVYTRCERVLGWLGPMGLDDDDTAVRELAARLNHFESLAGESGKTVYQHILDYTTPRLLSSSAELQSLKADSQRNREESLVQARMGRSGGHVSPTRSDHASRAVHVFLRYIFRPPALLELIWAPGPETRLLSADFMPRHGASGFSPASGRHPWDQGGLNDLPRIAFDKRTFLFYASGLQATVPHDHIYGADWSHAIPPPRLLPVYSMSFEEVYYELTVYLLKQTEDFGVLSLGQVGALDGVPSWVPGSEASRSKRSRIFSPADRYRHD</sequence>
<name>A0ABY0HAV8_9PEZI</name>
<dbReference type="PANTHER" id="PTHR24148:SF64">
    <property type="entry name" value="HETEROKARYON INCOMPATIBILITY DOMAIN-CONTAINING PROTEIN"/>
    <property type="match status" value="1"/>
</dbReference>
<dbReference type="Proteomes" id="UP000294003">
    <property type="component" value="Unassembled WGS sequence"/>
</dbReference>
<organism evidence="2 3">
    <name type="scientific">Monosporascus cannonballus</name>
    <dbReference type="NCBI Taxonomy" id="155416"/>
    <lineage>
        <taxon>Eukaryota</taxon>
        <taxon>Fungi</taxon>
        <taxon>Dikarya</taxon>
        <taxon>Ascomycota</taxon>
        <taxon>Pezizomycotina</taxon>
        <taxon>Sordariomycetes</taxon>
        <taxon>Xylariomycetidae</taxon>
        <taxon>Xylariales</taxon>
        <taxon>Xylariales incertae sedis</taxon>
        <taxon>Monosporascus</taxon>
    </lineage>
</organism>
<reference evidence="2 3" key="1">
    <citation type="submission" date="2018-06" db="EMBL/GenBank/DDBJ databases">
        <title>Complete Genomes of Monosporascus.</title>
        <authorList>
            <person name="Robinson A.J."/>
            <person name="Natvig D.O."/>
        </authorList>
    </citation>
    <scope>NUCLEOTIDE SEQUENCE [LARGE SCALE GENOMIC DNA]</scope>
    <source>
        <strain evidence="2 3">CBS 609.92</strain>
    </source>
</reference>
<gene>
    <name evidence="2" type="ORF">DL762_003755</name>
</gene>
<dbReference type="PANTHER" id="PTHR24148">
    <property type="entry name" value="ANKYRIN REPEAT DOMAIN-CONTAINING PROTEIN 39 HOMOLOG-RELATED"/>
    <property type="match status" value="1"/>
</dbReference>
<feature type="domain" description="Heterokaryon incompatibility" evidence="1">
    <location>
        <begin position="54"/>
        <end position="164"/>
    </location>
</feature>